<gene>
    <name evidence="1" type="ORF">OU419_09415</name>
</gene>
<proteinExistence type="predicted"/>
<evidence type="ECO:0000313" key="2">
    <source>
        <dbReference type="Proteomes" id="UP001163624"/>
    </source>
</evidence>
<dbReference type="RefSeq" id="WP_254471906.1">
    <property type="nucleotide sequence ID" value="NZ_CP113432.1"/>
</dbReference>
<keyword evidence="2" id="KW-1185">Reference proteome</keyword>
<accession>A0ABY7A4J3</accession>
<sequence length="160" mass="17242">MAPLKLIRFYVLLGCAGIAAGLLLQPHPRLDVDASADVEEWALPSVLSRSLNGTAASELGALSWWANPDPPPSNAQASESASGVTKLKVDWFFHGVIAVGAKRFALVAKDLSSPVERFAVGDQLPGGERLESIGQQGIRFSLSQDRQDKDFERKLYAPVE</sequence>
<reference evidence="1" key="1">
    <citation type="submission" date="2022-11" db="EMBL/GenBank/DDBJ databases">
        <title>Pseudomonas triclosanedens sp. nov., a triclosan degrader isolated from activated sludge.</title>
        <authorList>
            <person name="Yin Y."/>
            <person name="Lu Z."/>
        </authorList>
    </citation>
    <scope>NUCLEOTIDE SEQUENCE</scope>
    <source>
        <strain evidence="1">ZM23</strain>
    </source>
</reference>
<protein>
    <submittedName>
        <fullName evidence="1">Uncharacterized protein</fullName>
    </submittedName>
</protein>
<dbReference type="EMBL" id="CP113432">
    <property type="protein sequence ID" value="WAI51446.1"/>
    <property type="molecule type" value="Genomic_DNA"/>
</dbReference>
<name>A0ABY7A4J3_9PSED</name>
<dbReference type="Proteomes" id="UP001163624">
    <property type="component" value="Chromosome"/>
</dbReference>
<evidence type="ECO:0000313" key="1">
    <source>
        <dbReference type="EMBL" id="WAI51446.1"/>
    </source>
</evidence>
<organism evidence="1 2">
    <name type="scientific">Pseudomonas triclosanedens</name>
    <dbReference type="NCBI Taxonomy" id="2961893"/>
    <lineage>
        <taxon>Bacteria</taxon>
        <taxon>Pseudomonadati</taxon>
        <taxon>Pseudomonadota</taxon>
        <taxon>Gammaproteobacteria</taxon>
        <taxon>Pseudomonadales</taxon>
        <taxon>Pseudomonadaceae</taxon>
        <taxon>Pseudomonas</taxon>
    </lineage>
</organism>